<dbReference type="GO" id="GO:0016301">
    <property type="term" value="F:kinase activity"/>
    <property type="evidence" value="ECO:0007669"/>
    <property type="project" value="UniProtKB-KW"/>
</dbReference>
<dbReference type="PANTHER" id="PTHR40050:SF1">
    <property type="entry name" value="INNER SPORE COAT PROTEIN H"/>
    <property type="match status" value="1"/>
</dbReference>
<evidence type="ECO:0000313" key="3">
    <source>
        <dbReference type="Proteomes" id="UP001168552"/>
    </source>
</evidence>
<proteinExistence type="predicted"/>
<keyword evidence="1" id="KW-0732">Signal</keyword>
<accession>A0ABT8F2M2</accession>
<dbReference type="NCBIfam" id="TIGR04183">
    <property type="entry name" value="Por_Secre_tail"/>
    <property type="match status" value="1"/>
</dbReference>
<protein>
    <submittedName>
        <fullName evidence="2">CotH kinase family protein</fullName>
    </submittedName>
</protein>
<gene>
    <name evidence="2" type="ORF">QWY31_03095</name>
</gene>
<dbReference type="InterPro" id="IPR014867">
    <property type="entry name" value="Spore_coat_CotH_CotH2/3/7"/>
</dbReference>
<dbReference type="Proteomes" id="UP001168552">
    <property type="component" value="Unassembled WGS sequence"/>
</dbReference>
<feature type="chain" id="PRO_5045175336" evidence="1">
    <location>
        <begin position="20"/>
        <end position="502"/>
    </location>
</feature>
<dbReference type="EMBL" id="JAUHJS010000002">
    <property type="protein sequence ID" value="MDN4164469.1"/>
    <property type="molecule type" value="Genomic_DNA"/>
</dbReference>
<evidence type="ECO:0000256" key="1">
    <source>
        <dbReference type="SAM" id="SignalP"/>
    </source>
</evidence>
<dbReference type="Pfam" id="PF08757">
    <property type="entry name" value="CotH"/>
    <property type="match status" value="1"/>
</dbReference>
<keyword evidence="2" id="KW-0808">Transferase</keyword>
<comment type="caution">
    <text evidence="2">The sequence shown here is derived from an EMBL/GenBank/DDBJ whole genome shotgun (WGS) entry which is preliminary data.</text>
</comment>
<name>A0ABT8F2M2_9BACT</name>
<keyword evidence="2" id="KW-0418">Kinase</keyword>
<dbReference type="PANTHER" id="PTHR40050">
    <property type="entry name" value="INNER SPORE COAT PROTEIN H"/>
    <property type="match status" value="1"/>
</dbReference>
<keyword evidence="3" id="KW-1185">Reference proteome</keyword>
<evidence type="ECO:0000313" key="2">
    <source>
        <dbReference type="EMBL" id="MDN4164469.1"/>
    </source>
</evidence>
<feature type="signal peptide" evidence="1">
    <location>
        <begin position="1"/>
        <end position="19"/>
    </location>
</feature>
<dbReference type="InterPro" id="IPR026444">
    <property type="entry name" value="Secre_tail"/>
</dbReference>
<sequence>MKKHLLFLLASLWILSVSAQNINPTDDAIYRSDEVAIIKITMSEEDKAFLLAPENSYLEEYMESSIQMINSQMDTVVSGAGVRLRGNTSRNHDKKGFKIDFREFDGSKFYGYKKFNLKPNVNDPSAFREQLSMRFFREMQVPAARTHLTQLYINEEYMGVYLNVEQVDDEFLENRHGHSEGYLYKCGYGANLQDNGQVFDPVIFESEINKDTDTRAELDHFVEVLNTTPSANFKEAIEEVFDVDRFLRYLAVEALIGHWDGYSYNQNNYYLFYNAETQKVELFPYDTDNTWGIDWVDRDWATRDLRQWVRDESQPRPLANKILAQEEYKARYHYYLSVLMQEFFTEEFVHPLLDEAEEMLAEAIQEDTYYPLAFGFGFSDFENAFHSGTFQHVEYGIRSYLQTRRGTALEQMPQLLLSESGVLPHVVPYPFPNPSVQPSFYISHTGKPAQVSVYSMDGKSVALETVEKEATRSRVQLPQNLPFGLYVIHINGQAYKWFYEGN</sequence>
<dbReference type="RefSeq" id="WP_320002998.1">
    <property type="nucleotide sequence ID" value="NZ_JAUHJS010000002.1"/>
</dbReference>
<organism evidence="2 3">
    <name type="scientific">Shiella aurantiaca</name>
    <dbReference type="NCBI Taxonomy" id="3058365"/>
    <lineage>
        <taxon>Bacteria</taxon>
        <taxon>Pseudomonadati</taxon>
        <taxon>Bacteroidota</taxon>
        <taxon>Cytophagia</taxon>
        <taxon>Cytophagales</taxon>
        <taxon>Shiellaceae</taxon>
        <taxon>Shiella</taxon>
    </lineage>
</organism>
<reference evidence="2" key="1">
    <citation type="submission" date="2023-06" db="EMBL/GenBank/DDBJ databases">
        <title>Cytophagales bacterium Strain LB-30, isolated from soil.</title>
        <authorList>
            <person name="Liu B."/>
        </authorList>
    </citation>
    <scope>NUCLEOTIDE SEQUENCE</scope>
    <source>
        <strain evidence="2">LB-30</strain>
    </source>
</reference>